<keyword evidence="7 9" id="KW-0472">Membrane</keyword>
<dbReference type="OrthoDB" id="9814265at2"/>
<evidence type="ECO:0000256" key="1">
    <source>
        <dbReference type="ARBA" id="ARBA00004429"/>
    </source>
</evidence>
<evidence type="ECO:0000256" key="7">
    <source>
        <dbReference type="ARBA" id="ARBA00023136"/>
    </source>
</evidence>
<evidence type="ECO:0000256" key="8">
    <source>
        <dbReference type="ARBA" id="ARBA00038436"/>
    </source>
</evidence>
<organism evidence="11 12">
    <name type="scientific">Sporomusa malonica</name>
    <dbReference type="NCBI Taxonomy" id="112901"/>
    <lineage>
        <taxon>Bacteria</taxon>
        <taxon>Bacillati</taxon>
        <taxon>Bacillota</taxon>
        <taxon>Negativicutes</taxon>
        <taxon>Selenomonadales</taxon>
        <taxon>Sporomusaceae</taxon>
        <taxon>Sporomusa</taxon>
    </lineage>
</organism>
<evidence type="ECO:0000256" key="5">
    <source>
        <dbReference type="ARBA" id="ARBA00022692"/>
    </source>
</evidence>
<evidence type="ECO:0000256" key="4">
    <source>
        <dbReference type="ARBA" id="ARBA00022519"/>
    </source>
</evidence>
<dbReference type="AlphaFoldDB" id="A0A1W2EEU4"/>
<dbReference type="GO" id="GO:0015740">
    <property type="term" value="P:C4-dicarboxylate transport"/>
    <property type="evidence" value="ECO:0007669"/>
    <property type="project" value="TreeGrafter"/>
</dbReference>
<dbReference type="Proteomes" id="UP000192738">
    <property type="component" value="Unassembled WGS sequence"/>
</dbReference>
<gene>
    <name evidence="11" type="ORF">SAMN04488500_12397</name>
</gene>
<proteinExistence type="inferred from homology"/>
<keyword evidence="12" id="KW-1185">Reference proteome</keyword>
<comment type="subcellular location">
    <subcellularLocation>
        <location evidence="1">Cell inner membrane</location>
        <topology evidence="1">Multi-pass membrane protein</topology>
    </subcellularLocation>
</comment>
<keyword evidence="5 9" id="KW-0812">Transmembrane</keyword>
<keyword evidence="6 9" id="KW-1133">Transmembrane helix</keyword>
<reference evidence="11 12" key="1">
    <citation type="submission" date="2017-04" db="EMBL/GenBank/DDBJ databases">
        <authorList>
            <person name="Afonso C.L."/>
            <person name="Miller P.J."/>
            <person name="Scott M.A."/>
            <person name="Spackman E."/>
            <person name="Goraichik I."/>
            <person name="Dimitrov K.M."/>
            <person name="Suarez D.L."/>
            <person name="Swayne D.E."/>
        </authorList>
    </citation>
    <scope>NUCLEOTIDE SEQUENCE [LARGE SCALE GENOMIC DNA]</scope>
    <source>
        <strain evidence="11 12">DSM 5090</strain>
    </source>
</reference>
<dbReference type="STRING" id="112901.SAMN04488500_12397"/>
<dbReference type="PANTHER" id="PTHR35011">
    <property type="entry name" value="2,3-DIKETO-L-GULONATE TRAP TRANSPORTER SMALL PERMEASE PROTEIN YIAM"/>
    <property type="match status" value="1"/>
</dbReference>
<evidence type="ECO:0000313" key="12">
    <source>
        <dbReference type="Proteomes" id="UP000192738"/>
    </source>
</evidence>
<evidence type="ECO:0000256" key="9">
    <source>
        <dbReference type="SAM" id="Phobius"/>
    </source>
</evidence>
<dbReference type="GO" id="GO:0022857">
    <property type="term" value="F:transmembrane transporter activity"/>
    <property type="evidence" value="ECO:0007669"/>
    <property type="project" value="TreeGrafter"/>
</dbReference>
<evidence type="ECO:0000256" key="6">
    <source>
        <dbReference type="ARBA" id="ARBA00022989"/>
    </source>
</evidence>
<feature type="domain" description="Tripartite ATP-independent periplasmic transporters DctQ component" evidence="10">
    <location>
        <begin position="20"/>
        <end position="151"/>
    </location>
</feature>
<comment type="similarity">
    <text evidence="8">Belongs to the TRAP transporter small permease family.</text>
</comment>
<evidence type="ECO:0000256" key="2">
    <source>
        <dbReference type="ARBA" id="ARBA00022448"/>
    </source>
</evidence>
<feature type="transmembrane region" description="Helical" evidence="9">
    <location>
        <begin position="124"/>
        <end position="147"/>
    </location>
</feature>
<feature type="transmembrane region" description="Helical" evidence="9">
    <location>
        <begin position="86"/>
        <end position="104"/>
    </location>
</feature>
<keyword evidence="4" id="KW-0997">Cell inner membrane</keyword>
<dbReference type="GO" id="GO:0005886">
    <property type="term" value="C:plasma membrane"/>
    <property type="evidence" value="ECO:0007669"/>
    <property type="project" value="UniProtKB-SubCell"/>
</dbReference>
<dbReference type="InterPro" id="IPR007387">
    <property type="entry name" value="TRAP_DctQ"/>
</dbReference>
<evidence type="ECO:0000256" key="3">
    <source>
        <dbReference type="ARBA" id="ARBA00022475"/>
    </source>
</evidence>
<name>A0A1W2EEU4_9FIRM</name>
<feature type="transmembrane region" description="Helical" evidence="9">
    <location>
        <begin position="44"/>
        <end position="65"/>
    </location>
</feature>
<accession>A0A1W2EEU4</accession>
<evidence type="ECO:0000259" key="10">
    <source>
        <dbReference type="Pfam" id="PF04290"/>
    </source>
</evidence>
<protein>
    <submittedName>
        <fullName evidence="11">Tripartite ATP-independent transporter, DctQ component</fullName>
    </submittedName>
</protein>
<evidence type="ECO:0000313" key="11">
    <source>
        <dbReference type="EMBL" id="SMD08167.1"/>
    </source>
</evidence>
<dbReference type="Pfam" id="PF04290">
    <property type="entry name" value="DctQ"/>
    <property type="match status" value="1"/>
</dbReference>
<dbReference type="InterPro" id="IPR055348">
    <property type="entry name" value="DctQ"/>
</dbReference>
<feature type="transmembrane region" description="Helical" evidence="9">
    <location>
        <begin position="12"/>
        <end position="32"/>
    </location>
</feature>
<sequence>MKQLFDNLEDYLCISLLVVMSLVVFLQILSRFVFNIPLRWTEEFAVFLLAWVSFLGASVGVKRWAHIGVEAFVLLLPKKMQHVVKLLSLVLSAIFFAIMLYYGIEIVLKQVATGQVSAAMRIPMYLAYLSVPVGATFMLIRTIQLFLTMARKGVQA</sequence>
<dbReference type="RefSeq" id="WP_084577823.1">
    <property type="nucleotide sequence ID" value="NZ_CP155572.1"/>
</dbReference>
<keyword evidence="3" id="KW-1003">Cell membrane</keyword>
<dbReference type="PANTHER" id="PTHR35011:SF11">
    <property type="entry name" value="TRAP TRANSPORTER SMALL PERMEASE PROTEIN"/>
    <property type="match status" value="1"/>
</dbReference>
<dbReference type="EMBL" id="FWXI01000023">
    <property type="protein sequence ID" value="SMD08167.1"/>
    <property type="molecule type" value="Genomic_DNA"/>
</dbReference>
<keyword evidence="2" id="KW-0813">Transport</keyword>